<protein>
    <submittedName>
        <fullName evidence="1">Uncharacterized protein</fullName>
    </submittedName>
</protein>
<organism evidence="1 2">
    <name type="scientific">Smallanthus sonchifolius</name>
    <dbReference type="NCBI Taxonomy" id="185202"/>
    <lineage>
        <taxon>Eukaryota</taxon>
        <taxon>Viridiplantae</taxon>
        <taxon>Streptophyta</taxon>
        <taxon>Embryophyta</taxon>
        <taxon>Tracheophyta</taxon>
        <taxon>Spermatophyta</taxon>
        <taxon>Magnoliopsida</taxon>
        <taxon>eudicotyledons</taxon>
        <taxon>Gunneridae</taxon>
        <taxon>Pentapetalae</taxon>
        <taxon>asterids</taxon>
        <taxon>campanulids</taxon>
        <taxon>Asterales</taxon>
        <taxon>Asteraceae</taxon>
        <taxon>Asteroideae</taxon>
        <taxon>Heliantheae alliance</taxon>
        <taxon>Millerieae</taxon>
        <taxon>Smallanthus</taxon>
    </lineage>
</organism>
<keyword evidence="2" id="KW-1185">Reference proteome</keyword>
<dbReference type="EMBL" id="CM042046">
    <property type="protein sequence ID" value="KAI3676279.1"/>
    <property type="molecule type" value="Genomic_DNA"/>
</dbReference>
<reference evidence="1 2" key="2">
    <citation type="journal article" date="2022" name="Mol. Ecol. Resour.">
        <title>The genomes of chicory, endive, great burdock and yacon provide insights into Asteraceae paleo-polyploidization history and plant inulin production.</title>
        <authorList>
            <person name="Fan W."/>
            <person name="Wang S."/>
            <person name="Wang H."/>
            <person name="Wang A."/>
            <person name="Jiang F."/>
            <person name="Liu H."/>
            <person name="Zhao H."/>
            <person name="Xu D."/>
            <person name="Zhang Y."/>
        </authorList>
    </citation>
    <scope>NUCLEOTIDE SEQUENCE [LARGE SCALE GENOMIC DNA]</scope>
    <source>
        <strain evidence="2">cv. Yunnan</strain>
        <tissue evidence="1">Leaves</tissue>
    </source>
</reference>
<gene>
    <name evidence="1" type="ORF">L1987_85884</name>
</gene>
<evidence type="ECO:0000313" key="1">
    <source>
        <dbReference type="EMBL" id="KAI3676279.1"/>
    </source>
</evidence>
<evidence type="ECO:0000313" key="2">
    <source>
        <dbReference type="Proteomes" id="UP001056120"/>
    </source>
</evidence>
<accession>A0ACB8XZC7</accession>
<proteinExistence type="predicted"/>
<dbReference type="Proteomes" id="UP001056120">
    <property type="component" value="Linkage Group LG29"/>
</dbReference>
<comment type="caution">
    <text evidence="1">The sequence shown here is derived from an EMBL/GenBank/DDBJ whole genome shotgun (WGS) entry which is preliminary data.</text>
</comment>
<name>A0ACB8XZC7_9ASTR</name>
<reference evidence="2" key="1">
    <citation type="journal article" date="2022" name="Mol. Ecol. Resour.">
        <title>The genomes of chicory, endive, great burdock and yacon provide insights into Asteraceae palaeo-polyploidization history and plant inulin production.</title>
        <authorList>
            <person name="Fan W."/>
            <person name="Wang S."/>
            <person name="Wang H."/>
            <person name="Wang A."/>
            <person name="Jiang F."/>
            <person name="Liu H."/>
            <person name="Zhao H."/>
            <person name="Xu D."/>
            <person name="Zhang Y."/>
        </authorList>
    </citation>
    <scope>NUCLEOTIDE SEQUENCE [LARGE SCALE GENOMIC DNA]</scope>
    <source>
        <strain evidence="2">cv. Yunnan</strain>
    </source>
</reference>
<sequence>MVSRQAEDPLNEKDPSNSNYDFDLPLCDLSTRVHVLVLTRLSQNWESLFKFENVSLIEGKEMGILEYVKAEDMVDSAVIAEGDQAT</sequence>